<keyword evidence="8 11" id="KW-0067">ATP-binding</keyword>
<protein>
    <recommendedName>
        <fullName evidence="11">CCA-adding enzyme</fullName>
        <ecNumber evidence="11">2.7.7.72</ecNumber>
    </recommendedName>
    <alternativeName>
        <fullName evidence="11">CCA tRNA nucleotidyltransferase</fullName>
    </alternativeName>
    <alternativeName>
        <fullName evidence="11">tRNA CCA-pyrophosphorylase</fullName>
    </alternativeName>
    <alternativeName>
        <fullName evidence="11">tRNA adenylyl-/cytidylyl- transferase</fullName>
    </alternativeName>
    <alternativeName>
        <fullName evidence="11">tRNA nucleotidyltransferase</fullName>
    </alternativeName>
    <alternativeName>
        <fullName evidence="11">tRNA-NT</fullName>
    </alternativeName>
</protein>
<dbReference type="CDD" id="cd05398">
    <property type="entry name" value="NT_ClassII-CCAase"/>
    <property type="match status" value="1"/>
</dbReference>
<evidence type="ECO:0000256" key="9">
    <source>
        <dbReference type="ARBA" id="ARBA00022842"/>
    </source>
</evidence>
<feature type="binding site" evidence="11">
    <location>
        <position position="40"/>
    </location>
    <ligand>
        <name>CTP</name>
        <dbReference type="ChEBI" id="CHEBI:37563"/>
    </ligand>
</feature>
<evidence type="ECO:0000256" key="7">
    <source>
        <dbReference type="ARBA" id="ARBA00022800"/>
    </source>
</evidence>
<reference evidence="16" key="1">
    <citation type="submission" date="2016-10" db="EMBL/GenBank/DDBJ databases">
        <authorList>
            <person name="Varghese N."/>
            <person name="Submissions S."/>
        </authorList>
    </citation>
    <scope>NUCLEOTIDE SEQUENCE [LARGE SCALE GENOMIC DNA]</scope>
    <source>
        <strain evidence="16">DSM 25751</strain>
    </source>
</reference>
<dbReference type="GO" id="GO:0001680">
    <property type="term" value="P:tRNA 3'-terminal CCA addition"/>
    <property type="evidence" value="ECO:0007669"/>
    <property type="project" value="UniProtKB-UniRule"/>
</dbReference>
<dbReference type="Gene3D" id="1.20.58.560">
    <property type="match status" value="1"/>
</dbReference>
<dbReference type="SUPFAM" id="SSF81891">
    <property type="entry name" value="Poly A polymerase C-terminal region-like"/>
    <property type="match status" value="1"/>
</dbReference>
<dbReference type="PANTHER" id="PTHR46173">
    <property type="entry name" value="CCA TRNA NUCLEOTIDYLTRANSFERASE 1, MITOCHONDRIAL"/>
    <property type="match status" value="1"/>
</dbReference>
<evidence type="ECO:0000256" key="11">
    <source>
        <dbReference type="HAMAP-Rule" id="MF_01263"/>
    </source>
</evidence>
<keyword evidence="6 11" id="KW-0547">Nucleotide-binding</keyword>
<dbReference type="GO" id="GO:0005524">
    <property type="term" value="F:ATP binding"/>
    <property type="evidence" value="ECO:0007669"/>
    <property type="project" value="UniProtKB-UniRule"/>
</dbReference>
<evidence type="ECO:0000256" key="10">
    <source>
        <dbReference type="ARBA" id="ARBA00022884"/>
    </source>
</evidence>
<dbReference type="Pfam" id="PF13735">
    <property type="entry name" value="tRNA_NucTran2_2"/>
    <property type="match status" value="1"/>
</dbReference>
<dbReference type="HAMAP" id="MF_01263">
    <property type="entry name" value="CCA_bact_type3"/>
    <property type="match status" value="1"/>
</dbReference>
<keyword evidence="5 11" id="KW-0479">Metal-binding</keyword>
<keyword evidence="9 11" id="KW-0460">Magnesium</keyword>
<feature type="binding site" evidence="11">
    <location>
        <position position="173"/>
    </location>
    <ligand>
        <name>ATP</name>
        <dbReference type="ChEBI" id="CHEBI:30616"/>
    </ligand>
</feature>
<keyword evidence="10 11" id="KW-0694">RNA-binding</keyword>
<feature type="binding site" evidence="11">
    <location>
        <position position="167"/>
    </location>
    <ligand>
        <name>CTP</name>
        <dbReference type="ChEBI" id="CHEBI:37563"/>
    </ligand>
</feature>
<feature type="binding site" evidence="11">
    <location>
        <position position="121"/>
    </location>
    <ligand>
        <name>ATP</name>
        <dbReference type="ChEBI" id="CHEBI:30616"/>
    </ligand>
</feature>
<evidence type="ECO:0000256" key="2">
    <source>
        <dbReference type="ARBA" id="ARBA00022679"/>
    </source>
</evidence>
<feature type="binding site" evidence="11">
    <location>
        <position position="40"/>
    </location>
    <ligand>
        <name>ATP</name>
        <dbReference type="ChEBI" id="CHEBI:30616"/>
    </ligand>
</feature>
<dbReference type="NCBIfam" id="NF009814">
    <property type="entry name" value="PRK13299.1"/>
    <property type="match status" value="1"/>
</dbReference>
<evidence type="ECO:0000256" key="5">
    <source>
        <dbReference type="ARBA" id="ARBA00022723"/>
    </source>
</evidence>
<feature type="binding site" evidence="11">
    <location>
        <position position="170"/>
    </location>
    <ligand>
        <name>CTP</name>
        <dbReference type="ChEBI" id="CHEBI:37563"/>
    </ligand>
</feature>
<dbReference type="Pfam" id="PF12627">
    <property type="entry name" value="PolyA_pol_RNAbd"/>
    <property type="match status" value="1"/>
</dbReference>
<evidence type="ECO:0000313" key="16">
    <source>
        <dbReference type="Proteomes" id="UP000198564"/>
    </source>
</evidence>
<organism evidence="15 16">
    <name type="scientific">Alkalibacterium gilvum</name>
    <dbReference type="NCBI Taxonomy" id="1130080"/>
    <lineage>
        <taxon>Bacteria</taxon>
        <taxon>Bacillati</taxon>
        <taxon>Bacillota</taxon>
        <taxon>Bacilli</taxon>
        <taxon>Lactobacillales</taxon>
        <taxon>Carnobacteriaceae</taxon>
        <taxon>Alkalibacterium</taxon>
    </lineage>
</organism>
<feature type="binding site" evidence="11">
    <location>
        <position position="173"/>
    </location>
    <ligand>
        <name>CTP</name>
        <dbReference type="ChEBI" id="CHEBI:37563"/>
    </ligand>
</feature>
<comment type="miscellaneous">
    <text evidence="11">A single active site specifically recognizes both ATP and CTP and is responsible for their addition.</text>
</comment>
<dbReference type="InterPro" id="IPR032828">
    <property type="entry name" value="PolyA_RNA-bd"/>
</dbReference>
<evidence type="ECO:0000256" key="3">
    <source>
        <dbReference type="ARBA" id="ARBA00022694"/>
    </source>
</evidence>
<accession>A0A1H6RHR8</accession>
<feature type="domain" description="Poly A polymerase head" evidence="12">
    <location>
        <begin position="32"/>
        <end position="152"/>
    </location>
</feature>
<dbReference type="SUPFAM" id="SSF81301">
    <property type="entry name" value="Nucleotidyltransferase"/>
    <property type="match status" value="1"/>
</dbReference>
<feature type="binding site" evidence="11">
    <location>
        <position position="52"/>
    </location>
    <ligand>
        <name>Mg(2+)</name>
        <dbReference type="ChEBI" id="CHEBI:18420"/>
    </ligand>
</feature>
<sequence length="408" mass="46739">MFVYIMKQVPITGEFKKALPVLKTIQSAGFEAYFVGGSVRDAVLNKAVNDVDIATSAFPQEIKKLFKKTVDVGIEHGTVMVLMEDESYEVTTFRTESTYQDFRRPDSVTFVRSLKEDLKRRDLTINAFAMDDTGEIKDFFGGEQDLNNKVIRAVGKAEERFHEDALRMMRAVRFAAQLGFHLEADTFYAIVVNAHLLKNIAVERIRIEFVKMAMGKHLMEGMTGFIESNLYKYCPGLIHANKELEKVAKVKEPIENERHVWALLLYYLGIQEEKEAHAFLKRWKLSNQLIKESTDLHQLFLHRLLFEHTNETVYQYKKERALEAEILLNQVGKTGNNKSVERIDDELPIHSRDDLAINGKIILQETERSGGKWLGIAISAAEKAVVKGKLANETSEILIYLKENNYMP</sequence>
<feature type="binding site" evidence="11">
    <location>
        <position position="37"/>
    </location>
    <ligand>
        <name>CTP</name>
        <dbReference type="ChEBI" id="CHEBI:37563"/>
    </ligand>
</feature>
<dbReference type="STRING" id="1130080.SAMN04488113_10322"/>
<feature type="binding site" evidence="11">
    <location>
        <position position="164"/>
    </location>
    <ligand>
        <name>ATP</name>
        <dbReference type="ChEBI" id="CHEBI:30616"/>
    </ligand>
</feature>
<keyword evidence="16" id="KW-1185">Reference proteome</keyword>
<dbReference type="AlphaFoldDB" id="A0A1H6RHR8"/>
<feature type="binding site" evidence="11">
    <location>
        <position position="121"/>
    </location>
    <ligand>
        <name>CTP</name>
        <dbReference type="ChEBI" id="CHEBI:37563"/>
    </ligand>
</feature>
<comment type="subunit">
    <text evidence="11">Homodimer.</text>
</comment>
<evidence type="ECO:0000313" key="15">
    <source>
        <dbReference type="EMBL" id="SEI55378.1"/>
    </source>
</evidence>
<evidence type="ECO:0000259" key="12">
    <source>
        <dbReference type="Pfam" id="PF01743"/>
    </source>
</evidence>
<feature type="binding site" evidence="11">
    <location>
        <position position="167"/>
    </location>
    <ligand>
        <name>ATP</name>
        <dbReference type="ChEBI" id="CHEBI:30616"/>
    </ligand>
</feature>
<evidence type="ECO:0000256" key="6">
    <source>
        <dbReference type="ARBA" id="ARBA00022741"/>
    </source>
</evidence>
<evidence type="ECO:0000259" key="13">
    <source>
        <dbReference type="Pfam" id="PF12627"/>
    </source>
</evidence>
<feature type="binding site" evidence="11">
    <location>
        <position position="164"/>
    </location>
    <ligand>
        <name>CTP</name>
        <dbReference type="ChEBI" id="CHEBI:37563"/>
    </ligand>
</feature>
<name>A0A1H6RHR8_9LACT</name>
<dbReference type="InterPro" id="IPR032810">
    <property type="entry name" value="CCA-adding_enz_C"/>
</dbReference>
<evidence type="ECO:0000256" key="8">
    <source>
        <dbReference type="ARBA" id="ARBA00022840"/>
    </source>
</evidence>
<dbReference type="GO" id="GO:0042245">
    <property type="term" value="P:RNA repair"/>
    <property type="evidence" value="ECO:0007669"/>
    <property type="project" value="UniProtKB-KW"/>
</dbReference>
<feature type="domain" description="tRNA nucleotidyltransferase/poly(A) polymerase RNA and SrmB- binding" evidence="13">
    <location>
        <begin position="179"/>
        <end position="237"/>
    </location>
</feature>
<dbReference type="InterPro" id="IPR050264">
    <property type="entry name" value="Bact_CCA-adding_enz_type3_sf"/>
</dbReference>
<dbReference type="GO" id="GO:0000049">
    <property type="term" value="F:tRNA binding"/>
    <property type="evidence" value="ECO:0007669"/>
    <property type="project" value="UniProtKB-UniRule"/>
</dbReference>
<dbReference type="GO" id="GO:0004810">
    <property type="term" value="F:CCA tRNA nucleotidyltransferase activity"/>
    <property type="evidence" value="ECO:0007669"/>
    <property type="project" value="UniProtKB-UniRule"/>
</dbReference>
<dbReference type="Gene3D" id="1.10.246.80">
    <property type="match status" value="1"/>
</dbReference>
<dbReference type="InterPro" id="IPR043519">
    <property type="entry name" value="NT_sf"/>
</dbReference>
<dbReference type="EC" id="2.7.7.72" evidence="11"/>
<feature type="domain" description="CCA-adding enzyme C-terminal" evidence="14">
    <location>
        <begin position="254"/>
        <end position="398"/>
    </location>
</feature>
<comment type="catalytic activity">
    <reaction evidence="11">
        <text>a tRNA with a 3' CCA end + 2 CTP + ATP = a tRNA with a 3' CCACCA end + 3 diphosphate</text>
        <dbReference type="Rhea" id="RHEA:76235"/>
        <dbReference type="Rhea" id="RHEA-COMP:10468"/>
        <dbReference type="Rhea" id="RHEA-COMP:18655"/>
        <dbReference type="ChEBI" id="CHEBI:30616"/>
        <dbReference type="ChEBI" id="CHEBI:33019"/>
        <dbReference type="ChEBI" id="CHEBI:37563"/>
        <dbReference type="ChEBI" id="CHEBI:83071"/>
        <dbReference type="ChEBI" id="CHEBI:195187"/>
    </reaction>
</comment>
<evidence type="ECO:0000256" key="4">
    <source>
        <dbReference type="ARBA" id="ARBA00022695"/>
    </source>
</evidence>
<dbReference type="Pfam" id="PF01743">
    <property type="entry name" value="PolyA_pol"/>
    <property type="match status" value="1"/>
</dbReference>
<comment type="cofactor">
    <cofactor evidence="1 11">
        <name>Mg(2+)</name>
        <dbReference type="ChEBI" id="CHEBI:18420"/>
    </cofactor>
</comment>
<dbReference type="GO" id="GO:0160016">
    <property type="term" value="F:CCACCA tRNA nucleotidyltransferase activity"/>
    <property type="evidence" value="ECO:0007669"/>
    <property type="project" value="RHEA"/>
</dbReference>
<dbReference type="Gene3D" id="3.30.460.10">
    <property type="entry name" value="Beta Polymerase, domain 2"/>
    <property type="match status" value="1"/>
</dbReference>
<proteinExistence type="inferred from homology"/>
<dbReference type="Proteomes" id="UP000198564">
    <property type="component" value="Unassembled WGS sequence"/>
</dbReference>
<keyword evidence="3 11" id="KW-0819">tRNA processing</keyword>
<feature type="binding site" evidence="11">
    <location>
        <position position="37"/>
    </location>
    <ligand>
        <name>ATP</name>
        <dbReference type="ChEBI" id="CHEBI:30616"/>
    </ligand>
</feature>
<comment type="catalytic activity">
    <reaction evidence="11">
        <text>a tRNA precursor + 2 CTP + ATP = a tRNA with a 3' CCA end + 3 diphosphate</text>
        <dbReference type="Rhea" id="RHEA:14433"/>
        <dbReference type="Rhea" id="RHEA-COMP:10465"/>
        <dbReference type="Rhea" id="RHEA-COMP:10468"/>
        <dbReference type="ChEBI" id="CHEBI:30616"/>
        <dbReference type="ChEBI" id="CHEBI:33019"/>
        <dbReference type="ChEBI" id="CHEBI:37563"/>
        <dbReference type="ChEBI" id="CHEBI:74896"/>
        <dbReference type="ChEBI" id="CHEBI:83071"/>
        <dbReference type="EC" id="2.7.7.72"/>
    </reaction>
</comment>
<dbReference type="InterPro" id="IPR002646">
    <property type="entry name" value="PolA_pol_head_dom"/>
</dbReference>
<keyword evidence="4 11" id="KW-0548">Nucleotidyltransferase</keyword>
<evidence type="ECO:0000256" key="1">
    <source>
        <dbReference type="ARBA" id="ARBA00001946"/>
    </source>
</evidence>
<dbReference type="GO" id="GO:0000287">
    <property type="term" value="F:magnesium ion binding"/>
    <property type="evidence" value="ECO:0007669"/>
    <property type="project" value="UniProtKB-UniRule"/>
</dbReference>
<comment type="similarity">
    <text evidence="11">Belongs to the tRNA nucleotidyltransferase/poly(A) polymerase family. Bacterial CCA-adding enzyme type 3 subfamily.</text>
</comment>
<dbReference type="EMBL" id="FNYW01000003">
    <property type="protein sequence ID" value="SEI55378.1"/>
    <property type="molecule type" value="Genomic_DNA"/>
</dbReference>
<feature type="binding site" evidence="11">
    <location>
        <position position="50"/>
    </location>
    <ligand>
        <name>Mg(2+)</name>
        <dbReference type="ChEBI" id="CHEBI:18420"/>
    </ligand>
</feature>
<dbReference type="InterPro" id="IPR023068">
    <property type="entry name" value="CCA-adding_enz_firmicutes"/>
</dbReference>
<feature type="binding site" evidence="11">
    <location>
        <position position="170"/>
    </location>
    <ligand>
        <name>ATP</name>
        <dbReference type="ChEBI" id="CHEBI:30616"/>
    </ligand>
</feature>
<dbReference type="Gene3D" id="1.10.110.30">
    <property type="match status" value="1"/>
</dbReference>
<keyword evidence="2 11" id="KW-0808">Transferase</keyword>
<gene>
    <name evidence="11" type="primary">cca</name>
    <name evidence="15" type="ORF">SAMN04488113_10322</name>
</gene>
<comment type="function">
    <text evidence="11">Catalyzes the addition and repair of the essential 3'-terminal CCA sequence in tRNAs without using a nucleic acid template. Adds these three nucleotides in the order of C, C, and A to the tRNA nucleotide-73, using CTP and ATP as substrates and producing inorganic pyrophosphate. tRNA 3'-terminal CCA addition is required both for tRNA processing and repair. Also involved in tRNA surveillance by mediating tandem CCA addition to generate a CCACCA at the 3' terminus of unstable tRNAs. While stable tRNAs receive only 3'-terminal CCA, unstable tRNAs are marked with CCACCA and rapidly degraded.</text>
</comment>
<keyword evidence="7 11" id="KW-0692">RNA repair</keyword>
<evidence type="ECO:0000259" key="14">
    <source>
        <dbReference type="Pfam" id="PF13735"/>
    </source>
</evidence>
<dbReference type="PANTHER" id="PTHR46173:SF1">
    <property type="entry name" value="CCA TRNA NUCLEOTIDYLTRANSFERASE 1, MITOCHONDRIAL"/>
    <property type="match status" value="1"/>
</dbReference>